<evidence type="ECO:0000256" key="1">
    <source>
        <dbReference type="ARBA" id="ARBA00001946"/>
    </source>
</evidence>
<dbReference type="SUPFAM" id="SSF55811">
    <property type="entry name" value="Nudix"/>
    <property type="match status" value="1"/>
</dbReference>
<evidence type="ECO:0000256" key="9">
    <source>
        <dbReference type="ARBA" id="ARBA00023204"/>
    </source>
</evidence>
<dbReference type="PANTHER" id="PTHR47707">
    <property type="entry name" value="8-OXO-DGTP DIPHOSPHATASE"/>
    <property type="match status" value="1"/>
</dbReference>
<dbReference type="GO" id="GO:0008413">
    <property type="term" value="F:8-oxo-7,8-dihydroguanosine triphosphate pyrophosphatase activity"/>
    <property type="evidence" value="ECO:0007669"/>
    <property type="project" value="TreeGrafter"/>
</dbReference>
<dbReference type="GO" id="GO:0006260">
    <property type="term" value="P:DNA replication"/>
    <property type="evidence" value="ECO:0007669"/>
    <property type="project" value="UniProtKB-KW"/>
</dbReference>
<evidence type="ECO:0000256" key="2">
    <source>
        <dbReference type="ARBA" id="ARBA00005582"/>
    </source>
</evidence>
<proteinExistence type="inferred from homology"/>
<keyword evidence="7" id="KW-0378">Hydrolase</keyword>
<dbReference type="Gene3D" id="3.90.79.10">
    <property type="entry name" value="Nucleoside Triphosphate Pyrophosphohydrolase"/>
    <property type="match status" value="1"/>
</dbReference>
<comment type="similarity">
    <text evidence="2">Belongs to the Nudix hydrolase family.</text>
</comment>
<comment type="cofactor">
    <cofactor evidence="1">
        <name>Mg(2+)</name>
        <dbReference type="ChEBI" id="CHEBI:18420"/>
    </cofactor>
</comment>
<sequence>MIPVVLEVVAAAIILDDRIFACRRAPGRASAGCWELPGGKVEPGESPRDALRREIAEELSVTIVTGALIDRSQTTVGDQVIDLATYESRIIGSLPTRSTDHDELGWFTRSELRGLQWAAPDLPAVVVLASNGNPG</sequence>
<protein>
    <recommendedName>
        <fullName evidence="11">8-oxo-dGTP diphosphatase</fullName>
        <ecNumber evidence="11">3.6.1.55</ecNumber>
    </recommendedName>
</protein>
<evidence type="ECO:0000256" key="8">
    <source>
        <dbReference type="ARBA" id="ARBA00022842"/>
    </source>
</evidence>
<organism evidence="13 14">
    <name type="scientific">Agromyces badenianii</name>
    <dbReference type="NCBI Taxonomy" id="2080742"/>
    <lineage>
        <taxon>Bacteria</taxon>
        <taxon>Bacillati</taxon>
        <taxon>Actinomycetota</taxon>
        <taxon>Actinomycetes</taxon>
        <taxon>Micrococcales</taxon>
        <taxon>Microbacteriaceae</taxon>
        <taxon>Agromyces</taxon>
    </lineage>
</organism>
<evidence type="ECO:0000256" key="5">
    <source>
        <dbReference type="ARBA" id="ARBA00022723"/>
    </source>
</evidence>
<dbReference type="CDD" id="cd03425">
    <property type="entry name" value="NUDIX_MutT_NudA_like"/>
    <property type="match status" value="1"/>
</dbReference>
<dbReference type="RefSeq" id="WP_108596172.1">
    <property type="nucleotide sequence ID" value="NZ_CP028913.1"/>
</dbReference>
<evidence type="ECO:0000256" key="11">
    <source>
        <dbReference type="ARBA" id="ARBA00038905"/>
    </source>
</evidence>
<dbReference type="KEGG" id="agm:DCE93_12545"/>
<dbReference type="EC" id="3.6.1.55" evidence="11"/>
<evidence type="ECO:0000256" key="6">
    <source>
        <dbReference type="ARBA" id="ARBA00022763"/>
    </source>
</evidence>
<evidence type="ECO:0000256" key="10">
    <source>
        <dbReference type="ARBA" id="ARBA00035861"/>
    </source>
</evidence>
<dbReference type="InterPro" id="IPR015797">
    <property type="entry name" value="NUDIX_hydrolase-like_dom_sf"/>
</dbReference>
<keyword evidence="14" id="KW-1185">Reference proteome</keyword>
<dbReference type="Proteomes" id="UP000244729">
    <property type="component" value="Chromosome"/>
</dbReference>
<dbReference type="PANTHER" id="PTHR47707:SF1">
    <property type="entry name" value="NUDIX HYDROLASE FAMILY PROTEIN"/>
    <property type="match status" value="1"/>
</dbReference>
<dbReference type="GO" id="GO:0035539">
    <property type="term" value="F:8-oxo-7,8-dihydrodeoxyguanosine triphosphate pyrophosphatase activity"/>
    <property type="evidence" value="ECO:0007669"/>
    <property type="project" value="UniProtKB-EC"/>
</dbReference>
<dbReference type="GO" id="GO:0044716">
    <property type="term" value="F:8-oxo-GDP phosphatase activity"/>
    <property type="evidence" value="ECO:0007669"/>
    <property type="project" value="TreeGrafter"/>
</dbReference>
<name>A0A2S0WYE3_9MICO</name>
<evidence type="ECO:0000313" key="14">
    <source>
        <dbReference type="Proteomes" id="UP000244729"/>
    </source>
</evidence>
<keyword evidence="5" id="KW-0479">Metal-binding</keyword>
<comment type="catalytic activity">
    <reaction evidence="10">
        <text>8-oxo-dGTP + H2O = 8-oxo-dGMP + diphosphate + H(+)</text>
        <dbReference type="Rhea" id="RHEA:31575"/>
        <dbReference type="ChEBI" id="CHEBI:15377"/>
        <dbReference type="ChEBI" id="CHEBI:15378"/>
        <dbReference type="ChEBI" id="CHEBI:33019"/>
        <dbReference type="ChEBI" id="CHEBI:63224"/>
        <dbReference type="ChEBI" id="CHEBI:77896"/>
        <dbReference type="EC" id="3.6.1.55"/>
    </reaction>
</comment>
<dbReference type="InterPro" id="IPR000086">
    <property type="entry name" value="NUDIX_hydrolase_dom"/>
</dbReference>
<accession>A0A2S0WYE3</accession>
<feature type="domain" description="Nudix hydrolase" evidence="12">
    <location>
        <begin position="3"/>
        <end position="129"/>
    </location>
</feature>
<keyword evidence="8" id="KW-0460">Magnesium</keyword>
<dbReference type="OrthoDB" id="9804442at2"/>
<keyword evidence="6" id="KW-0227">DNA damage</keyword>
<evidence type="ECO:0000256" key="3">
    <source>
        <dbReference type="ARBA" id="ARBA00022457"/>
    </source>
</evidence>
<keyword evidence="9" id="KW-0234">DNA repair</keyword>
<gene>
    <name evidence="13" type="ORF">DCE93_12545</name>
</gene>
<dbReference type="GO" id="GO:0044715">
    <property type="term" value="F:8-oxo-dGDP phosphatase activity"/>
    <property type="evidence" value="ECO:0007669"/>
    <property type="project" value="TreeGrafter"/>
</dbReference>
<dbReference type="GO" id="GO:0006281">
    <property type="term" value="P:DNA repair"/>
    <property type="evidence" value="ECO:0007669"/>
    <property type="project" value="UniProtKB-KW"/>
</dbReference>
<dbReference type="PRINTS" id="PR00502">
    <property type="entry name" value="NUDIXFAMILY"/>
</dbReference>
<evidence type="ECO:0000313" key="13">
    <source>
        <dbReference type="EMBL" id="AWB96375.1"/>
    </source>
</evidence>
<dbReference type="AlphaFoldDB" id="A0A2S0WYE3"/>
<evidence type="ECO:0000256" key="4">
    <source>
        <dbReference type="ARBA" id="ARBA00022705"/>
    </source>
</evidence>
<keyword evidence="4" id="KW-0235">DNA replication</keyword>
<dbReference type="InterPro" id="IPR020476">
    <property type="entry name" value="Nudix_hydrolase"/>
</dbReference>
<dbReference type="Pfam" id="PF00293">
    <property type="entry name" value="NUDIX"/>
    <property type="match status" value="1"/>
</dbReference>
<dbReference type="GO" id="GO:0046872">
    <property type="term" value="F:metal ion binding"/>
    <property type="evidence" value="ECO:0007669"/>
    <property type="project" value="UniProtKB-KW"/>
</dbReference>
<dbReference type="InterPro" id="IPR047127">
    <property type="entry name" value="MutT-like"/>
</dbReference>
<dbReference type="PROSITE" id="PS51462">
    <property type="entry name" value="NUDIX"/>
    <property type="match status" value="1"/>
</dbReference>
<keyword evidence="3" id="KW-0515">Mutator protein</keyword>
<evidence type="ECO:0000259" key="12">
    <source>
        <dbReference type="PROSITE" id="PS51462"/>
    </source>
</evidence>
<dbReference type="EMBL" id="CP028913">
    <property type="protein sequence ID" value="AWB96375.1"/>
    <property type="molecule type" value="Genomic_DNA"/>
</dbReference>
<evidence type="ECO:0000256" key="7">
    <source>
        <dbReference type="ARBA" id="ARBA00022801"/>
    </source>
</evidence>
<reference evidence="13 14" key="1">
    <citation type="submission" date="2018-04" db="EMBL/GenBank/DDBJ databases">
        <authorList>
            <person name="Li J."/>
        </authorList>
    </citation>
    <scope>NUCLEOTIDE SEQUENCE [LARGE SCALE GENOMIC DNA]</scope>
    <source>
        <strain evidence="14">30A</strain>
    </source>
</reference>